<reference evidence="3 4" key="1">
    <citation type="submission" date="2011-10" db="EMBL/GenBank/DDBJ databases">
        <title>The Improved High-Quality Draft genome of Methanoplanus limicola DSM 2279.</title>
        <authorList>
            <consortium name="US DOE Joint Genome Institute (JGI-PGF)"/>
            <person name="Lucas S."/>
            <person name="Copeland A."/>
            <person name="Lapidus A."/>
            <person name="Glavina del Rio T."/>
            <person name="Dalin E."/>
            <person name="Tice H."/>
            <person name="Bruce D."/>
            <person name="Goodwin L."/>
            <person name="Pitluck S."/>
            <person name="Peters L."/>
            <person name="Mikhailova N."/>
            <person name="Lu M."/>
            <person name="Kyrpides N."/>
            <person name="Mavromatis K."/>
            <person name="Ivanova N."/>
            <person name="Markowitz V."/>
            <person name="Cheng J.-F."/>
            <person name="Hugenholtz P."/>
            <person name="Woyke T."/>
            <person name="Wu D."/>
            <person name="Wirth R."/>
            <person name="Brambilla E.-M."/>
            <person name="Klenk H.-P."/>
            <person name="Eisen J.A."/>
        </authorList>
    </citation>
    <scope>NUCLEOTIDE SEQUENCE [LARGE SCALE GENOMIC DNA]</scope>
    <source>
        <strain evidence="3 4">DSM 2279</strain>
    </source>
</reference>
<feature type="compositionally biased region" description="Polar residues" evidence="1">
    <location>
        <begin position="172"/>
        <end position="186"/>
    </location>
</feature>
<organism evidence="3 4">
    <name type="scientific">Methanoplanus limicola DSM 2279</name>
    <dbReference type="NCBI Taxonomy" id="937775"/>
    <lineage>
        <taxon>Archaea</taxon>
        <taxon>Methanobacteriati</taxon>
        <taxon>Methanobacteriota</taxon>
        <taxon>Stenosarchaea group</taxon>
        <taxon>Methanomicrobia</taxon>
        <taxon>Methanomicrobiales</taxon>
        <taxon>Methanomicrobiaceae</taxon>
        <taxon>Methanoplanus</taxon>
    </lineage>
</organism>
<accession>H1Z1C4</accession>
<dbReference type="OrthoDB" id="386401at2157"/>
<proteinExistence type="predicted"/>
<dbReference type="RefSeq" id="WP_004078527.1">
    <property type="nucleotide sequence ID" value="NZ_CM001436.1"/>
</dbReference>
<protein>
    <recommendedName>
        <fullName evidence="2">Filamentation induced by cAMP protein Fic-like C-terminal domain-containing protein</fullName>
    </recommendedName>
</protein>
<dbReference type="InterPro" id="IPR049514">
    <property type="entry name" value="Fic-like_C"/>
</dbReference>
<keyword evidence="4" id="KW-1185">Reference proteome</keyword>
<evidence type="ECO:0000313" key="3">
    <source>
        <dbReference type="EMBL" id="EHQ36271.1"/>
    </source>
</evidence>
<evidence type="ECO:0000259" key="2">
    <source>
        <dbReference type="Pfam" id="PF21247"/>
    </source>
</evidence>
<dbReference type="HOGENOM" id="CLU_1412379_0_0_2"/>
<dbReference type="AlphaFoldDB" id="H1Z1C4"/>
<dbReference type="Pfam" id="PF21247">
    <property type="entry name" value="Fic-like_C"/>
    <property type="match status" value="1"/>
</dbReference>
<gene>
    <name evidence="3" type="ORF">Metlim_2208</name>
</gene>
<sequence>MSADLQSNHLKNISEAKLCEYMGTDKLIEKVTFEADSLEVKPGTLKHEASITKHEADPLKGKSGTLKHEVSITKHEADSLEVKPDALRSEALTERDLLLSSLSEETKMALLKLGKRTRPEIMKDLIREICSQAEFTIDELCIILEKKSRSTFYYKYISGLLNEKKLIKTNPDKPTSPNQKYKTFLSQKEKSQ</sequence>
<feature type="domain" description="Filamentation induced by cAMP protein Fic-like C-terminal" evidence="2">
    <location>
        <begin position="124"/>
        <end position="182"/>
    </location>
</feature>
<dbReference type="EMBL" id="CM001436">
    <property type="protein sequence ID" value="EHQ36271.1"/>
    <property type="molecule type" value="Genomic_DNA"/>
</dbReference>
<evidence type="ECO:0000256" key="1">
    <source>
        <dbReference type="SAM" id="MobiDB-lite"/>
    </source>
</evidence>
<dbReference type="STRING" id="937775.Metlim_2208"/>
<dbReference type="Proteomes" id="UP000005741">
    <property type="component" value="Chromosome"/>
</dbReference>
<name>H1Z1C4_9EURY</name>
<evidence type="ECO:0000313" key="4">
    <source>
        <dbReference type="Proteomes" id="UP000005741"/>
    </source>
</evidence>
<feature type="region of interest" description="Disordered" evidence="1">
    <location>
        <begin position="168"/>
        <end position="192"/>
    </location>
</feature>
<dbReference type="InParanoid" id="H1Z1C4"/>